<feature type="transmembrane region" description="Helical" evidence="7">
    <location>
        <begin position="242"/>
        <end position="274"/>
    </location>
</feature>
<dbReference type="HAMAP" id="MF_00672">
    <property type="entry name" value="UPF0761"/>
    <property type="match status" value="1"/>
</dbReference>
<dbReference type="PANTHER" id="PTHR30213:SF0">
    <property type="entry name" value="UPF0761 MEMBRANE PROTEIN YIHY"/>
    <property type="match status" value="1"/>
</dbReference>
<dbReference type="InterPro" id="IPR023679">
    <property type="entry name" value="UPF0761_bac"/>
</dbReference>
<dbReference type="Proteomes" id="UP000487350">
    <property type="component" value="Unassembled WGS sequence"/>
</dbReference>
<proteinExistence type="inferred from homology"/>
<dbReference type="AlphaFoldDB" id="A0A844BAC7"/>
<keyword evidence="5 7" id="KW-1133">Transmembrane helix</keyword>
<gene>
    <name evidence="8" type="ORF">GHT07_09395</name>
</gene>
<evidence type="ECO:0000256" key="4">
    <source>
        <dbReference type="ARBA" id="ARBA00022692"/>
    </source>
</evidence>
<comment type="similarity">
    <text evidence="7">Belongs to the UPF0761 family.</text>
</comment>
<evidence type="ECO:0000256" key="7">
    <source>
        <dbReference type="HAMAP-Rule" id="MF_00672"/>
    </source>
</evidence>
<evidence type="ECO:0000256" key="3">
    <source>
        <dbReference type="ARBA" id="ARBA00022519"/>
    </source>
</evidence>
<feature type="transmembrane region" description="Helical" evidence="7">
    <location>
        <begin position="141"/>
        <end position="165"/>
    </location>
</feature>
<evidence type="ECO:0000313" key="8">
    <source>
        <dbReference type="EMBL" id="MRD47491.1"/>
    </source>
</evidence>
<name>A0A844BAC7_9BURK</name>
<keyword evidence="6 7" id="KW-0472">Membrane</keyword>
<dbReference type="EMBL" id="WJBU01000008">
    <property type="protein sequence ID" value="MRD47491.1"/>
    <property type="molecule type" value="Genomic_DNA"/>
</dbReference>
<evidence type="ECO:0000256" key="2">
    <source>
        <dbReference type="ARBA" id="ARBA00022475"/>
    </source>
</evidence>
<evidence type="ECO:0000313" key="9">
    <source>
        <dbReference type="Proteomes" id="UP000487350"/>
    </source>
</evidence>
<evidence type="ECO:0000256" key="6">
    <source>
        <dbReference type="ARBA" id="ARBA00023136"/>
    </source>
</evidence>
<evidence type="ECO:0000256" key="5">
    <source>
        <dbReference type="ARBA" id="ARBA00022989"/>
    </source>
</evidence>
<dbReference type="GO" id="GO:0005886">
    <property type="term" value="C:plasma membrane"/>
    <property type="evidence" value="ECO:0007669"/>
    <property type="project" value="UniProtKB-SubCell"/>
</dbReference>
<feature type="transmembrane region" description="Helical" evidence="7">
    <location>
        <begin position="177"/>
        <end position="199"/>
    </location>
</feature>
<dbReference type="InterPro" id="IPR017039">
    <property type="entry name" value="Virul_fac_BrkB"/>
</dbReference>
<feature type="transmembrane region" description="Helical" evidence="7">
    <location>
        <begin position="31"/>
        <end position="60"/>
    </location>
</feature>
<comment type="subcellular location">
    <subcellularLocation>
        <location evidence="1 7">Cell membrane</location>
        <topology evidence="1 7">Multi-pass membrane protein</topology>
    </subcellularLocation>
</comment>
<feature type="transmembrane region" description="Helical" evidence="7">
    <location>
        <begin position="101"/>
        <end position="120"/>
    </location>
</feature>
<keyword evidence="2 7" id="KW-1003">Cell membrane</keyword>
<protein>
    <recommendedName>
        <fullName evidence="7">UPF0761 membrane protein GHT07_09395</fullName>
    </recommendedName>
</protein>
<keyword evidence="9" id="KW-1185">Reference proteome</keyword>
<dbReference type="NCBIfam" id="TIGR00765">
    <property type="entry name" value="yihY_not_rbn"/>
    <property type="match status" value="1"/>
</dbReference>
<evidence type="ECO:0000256" key="1">
    <source>
        <dbReference type="ARBA" id="ARBA00004651"/>
    </source>
</evidence>
<organism evidence="8 9">
    <name type="scientific">Caenimonas koreensis DSM 17982</name>
    <dbReference type="NCBI Taxonomy" id="1121255"/>
    <lineage>
        <taxon>Bacteria</taxon>
        <taxon>Pseudomonadati</taxon>
        <taxon>Pseudomonadota</taxon>
        <taxon>Betaproteobacteria</taxon>
        <taxon>Burkholderiales</taxon>
        <taxon>Comamonadaceae</taxon>
        <taxon>Caenimonas</taxon>
    </lineage>
</organism>
<feature type="transmembrane region" description="Helical" evidence="7">
    <location>
        <begin position="211"/>
        <end position="230"/>
    </location>
</feature>
<dbReference type="PANTHER" id="PTHR30213">
    <property type="entry name" value="INNER MEMBRANE PROTEIN YHJD"/>
    <property type="match status" value="1"/>
</dbReference>
<dbReference type="RefSeq" id="WP_153584810.1">
    <property type="nucleotide sequence ID" value="NZ_WJBU01000008.1"/>
</dbReference>
<keyword evidence="3" id="KW-0997">Cell inner membrane</keyword>
<reference evidence="8 9" key="1">
    <citation type="submission" date="2019-11" db="EMBL/GenBank/DDBJ databases">
        <title>Caenimonas koreensis gen. nov., sp. nov., isolated from activated sludge.</title>
        <authorList>
            <person name="Seung H.R."/>
        </authorList>
    </citation>
    <scope>NUCLEOTIDE SEQUENCE [LARGE SCALE GENOMIC DNA]</scope>
    <source>
        <strain evidence="8 9">EMB320</strain>
    </source>
</reference>
<dbReference type="OrthoDB" id="9808671at2"/>
<comment type="caution">
    <text evidence="8">The sequence shown here is derived from an EMBL/GenBank/DDBJ whole genome shotgun (WGS) entry which is preliminary data.</text>
</comment>
<sequence>MKWSQAFADLAHVPWKATALTLGERFREDRIALTASSLTFTTTMALVPFFTVALAVFTAFPMFGKLEGALQAWLVQSLVPDSISRQVLGYLTQFSGKASRLGALGLAALFASALALVLTIDRTLNNIWRVKRARPLGQRVLIYWAVMTLGPLLLAASLSFSSYVISASRGVVAAIPGTVQLLFDVLEFVLLSSALAALYRYVPNAPVRRSHAWAGGIFAGVGIELARQLLAAYLGKVPTYSLVYGAFATFPILLVWIYLVWIIVLLGAVFTAYMPSLLAGTSRRPLVNGWQFQLAIEVLRELENARGEPHRGLSLAGLGQALQVEVLQLEPVMEALVDLDWVGRLNEIEDEENTRYLLLVDVQTTPLEALMRQLLVTSSDATDKLWASARLSQVLVKDVL</sequence>
<dbReference type="Pfam" id="PF03631">
    <property type="entry name" value="Virul_fac_BrkB"/>
    <property type="match status" value="1"/>
</dbReference>
<keyword evidence="4 7" id="KW-0812">Transmembrane</keyword>
<accession>A0A844BAC7</accession>